<evidence type="ECO:0000313" key="1">
    <source>
        <dbReference type="EMBL" id="KKO73915.1"/>
    </source>
</evidence>
<protein>
    <submittedName>
        <fullName evidence="1">Uncharacterized protein</fullName>
    </submittedName>
</protein>
<reference evidence="1 2" key="1">
    <citation type="journal article" date="2015" name="Environ. Microbiol.">
        <title>Genome analyses suggest the presence of polyploidy and recent human-driven expansions in eight global populations of the honeybee pathogen Nosema ceranae.</title>
        <authorList>
            <person name="Pelin A."/>
            <person name="Selman M."/>
            <person name="Aris-Brosou S."/>
            <person name="Farinelli L."/>
            <person name="Corradi N."/>
        </authorList>
    </citation>
    <scope>NUCLEOTIDE SEQUENCE [LARGE SCALE GENOMIC DNA]</scope>
    <source>
        <strain evidence="1 2">PA08 1199</strain>
    </source>
</reference>
<sequence>MYLITAGGPYSLTGKPTTGNTLPGRGFTGSCGRTRRYGMGLMA</sequence>
<dbReference type="GeneID" id="36319169"/>
<gene>
    <name evidence="1" type="ORF">AAJ76_1770004087</name>
</gene>
<dbReference type="VEuPathDB" id="MicrosporidiaDB:AAJ76_1770004087"/>
<comment type="caution">
    <text evidence="1">The sequence shown here is derived from an EMBL/GenBank/DDBJ whole genome shotgun (WGS) entry which is preliminary data.</text>
</comment>
<evidence type="ECO:0000313" key="2">
    <source>
        <dbReference type="Proteomes" id="UP000034350"/>
    </source>
</evidence>
<organism evidence="1 2">
    <name type="scientific">Vairimorpha ceranae</name>
    <dbReference type="NCBI Taxonomy" id="40302"/>
    <lineage>
        <taxon>Eukaryota</taxon>
        <taxon>Fungi</taxon>
        <taxon>Fungi incertae sedis</taxon>
        <taxon>Microsporidia</taxon>
        <taxon>Nosematidae</taxon>
        <taxon>Vairimorpha</taxon>
    </lineage>
</organism>
<dbReference type="Proteomes" id="UP000034350">
    <property type="component" value="Unassembled WGS sequence"/>
</dbReference>
<proteinExistence type="predicted"/>
<dbReference type="AlphaFoldDB" id="A0A0F9WAG0"/>
<dbReference type="RefSeq" id="XP_024329657.1">
    <property type="nucleotide sequence ID" value="XM_024474254.1"/>
</dbReference>
<keyword evidence="2" id="KW-1185">Reference proteome</keyword>
<dbReference type="EMBL" id="JPQZ01000177">
    <property type="protein sequence ID" value="KKO73915.1"/>
    <property type="molecule type" value="Genomic_DNA"/>
</dbReference>
<accession>A0A0F9WAG0</accession>
<name>A0A0F9WAG0_9MICR</name>